<reference evidence="2" key="1">
    <citation type="submission" date="2020-03" db="EMBL/GenBank/DDBJ databases">
        <authorList>
            <person name="Weist P."/>
        </authorList>
    </citation>
    <scope>NUCLEOTIDE SEQUENCE</scope>
</reference>
<protein>
    <submittedName>
        <fullName evidence="2">Uncharacterized protein</fullName>
    </submittedName>
</protein>
<dbReference type="EMBL" id="CADEAL010003912">
    <property type="protein sequence ID" value="CAB1446334.1"/>
    <property type="molecule type" value="Genomic_DNA"/>
</dbReference>
<keyword evidence="3" id="KW-1185">Reference proteome</keyword>
<name>A0A9N7VBK7_PLEPL</name>
<comment type="caution">
    <text evidence="2">The sequence shown here is derived from an EMBL/GenBank/DDBJ whole genome shotgun (WGS) entry which is preliminary data.</text>
</comment>
<dbReference type="Proteomes" id="UP001153269">
    <property type="component" value="Unassembled WGS sequence"/>
</dbReference>
<organism evidence="2 3">
    <name type="scientific">Pleuronectes platessa</name>
    <name type="common">European plaice</name>
    <dbReference type="NCBI Taxonomy" id="8262"/>
    <lineage>
        <taxon>Eukaryota</taxon>
        <taxon>Metazoa</taxon>
        <taxon>Chordata</taxon>
        <taxon>Craniata</taxon>
        <taxon>Vertebrata</taxon>
        <taxon>Euteleostomi</taxon>
        <taxon>Actinopterygii</taxon>
        <taxon>Neopterygii</taxon>
        <taxon>Teleostei</taxon>
        <taxon>Neoteleostei</taxon>
        <taxon>Acanthomorphata</taxon>
        <taxon>Carangaria</taxon>
        <taxon>Pleuronectiformes</taxon>
        <taxon>Pleuronectoidei</taxon>
        <taxon>Pleuronectidae</taxon>
        <taxon>Pleuronectes</taxon>
    </lineage>
</organism>
<dbReference type="AlphaFoldDB" id="A0A9N7VBK7"/>
<evidence type="ECO:0000256" key="1">
    <source>
        <dbReference type="SAM" id="MobiDB-lite"/>
    </source>
</evidence>
<evidence type="ECO:0000313" key="2">
    <source>
        <dbReference type="EMBL" id="CAB1446334.1"/>
    </source>
</evidence>
<proteinExistence type="predicted"/>
<accession>A0A9N7VBK7</accession>
<sequence>MDESSSSMLATGHKGLVRGLVNADRLTSACAKHRARGCVMNQPSFPGAARRQLMRFPRGSSSHRGAPALNVTKRGGEGASTPTGRSAHQCPAAGRVPALPLRRLSAI</sequence>
<gene>
    <name evidence="2" type="ORF">PLEPLA_LOCUS34063</name>
</gene>
<feature type="region of interest" description="Disordered" evidence="1">
    <location>
        <begin position="57"/>
        <end position="95"/>
    </location>
</feature>
<evidence type="ECO:0000313" key="3">
    <source>
        <dbReference type="Proteomes" id="UP001153269"/>
    </source>
</evidence>